<evidence type="ECO:0000313" key="1">
    <source>
        <dbReference type="EMBL" id="TYH87488.1"/>
    </source>
</evidence>
<gene>
    <name evidence="1" type="ORF">ES332_D01G120600v1</name>
</gene>
<protein>
    <submittedName>
        <fullName evidence="1">Uncharacterized protein</fullName>
    </submittedName>
</protein>
<keyword evidence="2" id="KW-1185">Reference proteome</keyword>
<name>A0A5D2M827_GOSTO</name>
<evidence type="ECO:0000313" key="2">
    <source>
        <dbReference type="Proteomes" id="UP000322667"/>
    </source>
</evidence>
<dbReference type="Proteomes" id="UP000322667">
    <property type="component" value="Chromosome D01"/>
</dbReference>
<accession>A0A5D2M827</accession>
<reference evidence="1 2" key="1">
    <citation type="submission" date="2019-07" db="EMBL/GenBank/DDBJ databases">
        <title>WGS assembly of Gossypium tomentosum.</title>
        <authorList>
            <person name="Chen Z.J."/>
            <person name="Sreedasyam A."/>
            <person name="Ando A."/>
            <person name="Song Q."/>
            <person name="De L."/>
            <person name="Hulse-Kemp A."/>
            <person name="Ding M."/>
            <person name="Ye W."/>
            <person name="Kirkbride R."/>
            <person name="Jenkins J."/>
            <person name="Plott C."/>
            <person name="Lovell J."/>
            <person name="Lin Y.-M."/>
            <person name="Vaughn R."/>
            <person name="Liu B."/>
            <person name="Li W."/>
            <person name="Simpson S."/>
            <person name="Scheffler B."/>
            <person name="Saski C."/>
            <person name="Grover C."/>
            <person name="Hu G."/>
            <person name="Conover J."/>
            <person name="Carlson J."/>
            <person name="Shu S."/>
            <person name="Boston L."/>
            <person name="Williams M."/>
            <person name="Peterson D."/>
            <person name="Mcgee K."/>
            <person name="Jones D."/>
            <person name="Wendel J."/>
            <person name="Stelly D."/>
            <person name="Grimwood J."/>
            <person name="Schmutz J."/>
        </authorList>
    </citation>
    <scope>NUCLEOTIDE SEQUENCE [LARGE SCALE GENOMIC DNA]</scope>
    <source>
        <strain evidence="1">7179.01</strain>
    </source>
</reference>
<sequence length="116" mass="12564">MLEAKFSKKMYTSPTVHPSNCRNEEALINDDVNVGKAETSLTTVTVTIPIADSSAPIALDKGMSSFSTWTIGQKQNPNLKTSTPWCKLLSQSTLVSSNISLRKISSVAISLYLINS</sequence>
<dbReference type="AlphaFoldDB" id="A0A5D2M827"/>
<dbReference type="EMBL" id="CM017623">
    <property type="protein sequence ID" value="TYH87488.1"/>
    <property type="molecule type" value="Genomic_DNA"/>
</dbReference>
<organism evidence="1 2">
    <name type="scientific">Gossypium tomentosum</name>
    <name type="common">Hawaiian cotton</name>
    <name type="synonym">Gossypium sandvicense</name>
    <dbReference type="NCBI Taxonomy" id="34277"/>
    <lineage>
        <taxon>Eukaryota</taxon>
        <taxon>Viridiplantae</taxon>
        <taxon>Streptophyta</taxon>
        <taxon>Embryophyta</taxon>
        <taxon>Tracheophyta</taxon>
        <taxon>Spermatophyta</taxon>
        <taxon>Magnoliopsida</taxon>
        <taxon>eudicotyledons</taxon>
        <taxon>Gunneridae</taxon>
        <taxon>Pentapetalae</taxon>
        <taxon>rosids</taxon>
        <taxon>malvids</taxon>
        <taxon>Malvales</taxon>
        <taxon>Malvaceae</taxon>
        <taxon>Malvoideae</taxon>
        <taxon>Gossypium</taxon>
    </lineage>
</organism>
<proteinExistence type="predicted"/>